<organism evidence="2">
    <name type="scientific">bioreactor metagenome</name>
    <dbReference type="NCBI Taxonomy" id="1076179"/>
    <lineage>
        <taxon>unclassified sequences</taxon>
        <taxon>metagenomes</taxon>
        <taxon>ecological metagenomes</taxon>
    </lineage>
</organism>
<accession>A0A644VBA6</accession>
<proteinExistence type="predicted"/>
<dbReference type="InterPro" id="IPR026444">
    <property type="entry name" value="Secre_tail"/>
</dbReference>
<dbReference type="NCBIfam" id="TIGR04183">
    <property type="entry name" value="Por_Secre_tail"/>
    <property type="match status" value="1"/>
</dbReference>
<protein>
    <recommendedName>
        <fullName evidence="1">Secretion system C-terminal sorting domain-containing protein</fullName>
    </recommendedName>
</protein>
<comment type="caution">
    <text evidence="2">The sequence shown here is derived from an EMBL/GenBank/DDBJ whole genome shotgun (WGS) entry which is preliminary data.</text>
</comment>
<dbReference type="AlphaFoldDB" id="A0A644VBA6"/>
<feature type="domain" description="Secretion system C-terminal sorting" evidence="1">
    <location>
        <begin position="453"/>
        <end position="523"/>
    </location>
</feature>
<dbReference type="Pfam" id="PF18962">
    <property type="entry name" value="Por_Secre_tail"/>
    <property type="match status" value="1"/>
</dbReference>
<evidence type="ECO:0000259" key="1">
    <source>
        <dbReference type="Pfam" id="PF18962"/>
    </source>
</evidence>
<gene>
    <name evidence="2" type="ORF">SDC9_34555</name>
</gene>
<evidence type="ECO:0000313" key="2">
    <source>
        <dbReference type="EMBL" id="MPL88531.1"/>
    </source>
</evidence>
<reference evidence="2" key="1">
    <citation type="submission" date="2019-08" db="EMBL/GenBank/DDBJ databases">
        <authorList>
            <person name="Kucharzyk K."/>
            <person name="Murdoch R.W."/>
            <person name="Higgins S."/>
            <person name="Loffler F."/>
        </authorList>
    </citation>
    <scope>NUCLEOTIDE SEQUENCE</scope>
</reference>
<dbReference type="EMBL" id="VSSQ01000259">
    <property type="protein sequence ID" value="MPL88531.1"/>
    <property type="molecule type" value="Genomic_DNA"/>
</dbReference>
<sequence length="524" mass="58732">MMKRILLFIVILFVSGVSNFAVSQQQVLSVKIVKTGNEGGVDVSYDDGEFENDAIDKFYDDDLDMGWEGEDLNIMTTFLRFQNISIPYGATIDSAFLNLYAHEDEADEARVTIFAHDADNSPAFVETELLNDRAFTQASVRWVITEPWTIWQPYRSPDIKSVIQAIVNRSGWNAGNAITLYFKGEDQGASLLDNARDFESFENIEDPEDGGDGLHHPERIPELKIYYTLKSQQLVLRIIKTGNEGGVDVSYDDGEFENDAIDKLYDDDLDMGWEGEDLNVMTTFLRFQNVTIPKGAIIESAILHIYAHEDEADEARVTIFAEAADNSAAFVETELIGDRTWTTSSVPWTITEPWTMWQPYYTPELKSLIQDVVNREGWNSGNALTIFLRGEDQGASLLDNARDFESFENVEDPEDGGDGLHHPERIPMLVINYTTNSSGFGSFTAPLNTLRVYPSVSTDGMFKIVPEQTTSTQIDVYNTSGNLVKSLSSSGSEILLDLCKFSKGVYIIKALQNNSVYTRKVVVE</sequence>
<name>A0A644VBA6_9ZZZZ</name>